<evidence type="ECO:0000259" key="1">
    <source>
        <dbReference type="Pfam" id="PF22303"/>
    </source>
</evidence>
<evidence type="ECO:0000313" key="3">
    <source>
        <dbReference type="Proteomes" id="UP000000289"/>
    </source>
</evidence>
<dbReference type="Proteomes" id="UP000000289">
    <property type="component" value="Chromosome"/>
</dbReference>
<dbReference type="AlphaFoldDB" id="A0A0K0HC32"/>
<reference evidence="2 3" key="1">
    <citation type="journal article" date="2011" name="PLoS Pathog.">
        <title>Salmonella bongori provides insights into the evolution of the Salmonellae.</title>
        <authorList>
            <person name="Fookes M."/>
            <person name="Schroeder G.N."/>
            <person name="Langridge G.C."/>
            <person name="Blondel C.J."/>
            <person name="Mammina C."/>
            <person name="Connor T.R."/>
            <person name="Seth-Smith H."/>
            <person name="Vernikos G.S."/>
            <person name="Robinson K.S."/>
            <person name="Sanders M."/>
            <person name="Petty N.K."/>
            <person name="Kingsley R.A."/>
            <person name="Baumler A.J."/>
            <person name="Nuccio S.P."/>
            <person name="Contreras I."/>
            <person name="Santiviago C.A."/>
            <person name="Maskell D."/>
            <person name="Barrow P."/>
            <person name="Humphrey T."/>
            <person name="Nastasi A."/>
            <person name="Roberts M."/>
            <person name="Frankel G."/>
            <person name="Parkhill J."/>
            <person name="Dougan G."/>
            <person name="Thomson N.R."/>
        </authorList>
    </citation>
    <scope>NUCLEOTIDE SEQUENCE [LARGE SCALE GENOMIC DNA]</scope>
    <source>
        <strain evidence="3">ATCC 43975 / DSM 13772 / NCTC 12419</strain>
    </source>
</reference>
<dbReference type="Gene3D" id="1.10.510.10">
    <property type="entry name" value="Transferase(Phosphotransferase) domain 1"/>
    <property type="match status" value="1"/>
</dbReference>
<dbReference type="KEGG" id="sbg:SBG_1891"/>
<dbReference type="EMBL" id="FR877557">
    <property type="protein sequence ID" value="CCC30955.1"/>
    <property type="molecule type" value="Genomic_DNA"/>
</dbReference>
<gene>
    <name evidence="2" type="primary">sboH</name>
    <name evidence="2" type="ordered locus">SBG_1891</name>
</gene>
<dbReference type="InterPro" id="IPR054466">
    <property type="entry name" value="OspG_kinase"/>
</dbReference>
<accession>A0A0K0HC32</accession>
<dbReference type="eggNOG" id="COG5206">
    <property type="taxonomic scope" value="Bacteria"/>
</dbReference>
<evidence type="ECO:0000313" key="2">
    <source>
        <dbReference type="EMBL" id="CCC30955.1"/>
    </source>
</evidence>
<dbReference type="Pfam" id="PF22303">
    <property type="entry name" value="OspG_kinase"/>
    <property type="match status" value="1"/>
</dbReference>
<dbReference type="Gene3D" id="3.30.200.20">
    <property type="entry name" value="Phosphorylase Kinase, domain 1"/>
    <property type="match status" value="1"/>
</dbReference>
<dbReference type="SMR" id="A0A0K0HC32"/>
<name>A0A0K0HC32_SALBC</name>
<sequence length="426" mass="48091">MNISSSGINISTIPTQVKKSVETIRERTKNWFSSEIISVKNTPIFLNEKFKIGKDSPIEFALPQKIKEFFHPKDKNTLNKTLITVKNITDTNNTCKKNISEEVASKMTTAFMRKHIANQSYDYNYRVTSADLLSGGVSISANNRLTVSEGKRDLTSPDANTLSSIQSAVSHSTEGAQVAVGNRTYSVVELNNHFHVSQESGDNCLMNFLYRPGWPKGEVTRKIELVMNTPRLEINPVKNKTILDKTPGQDEMPPIPQVDYNATLHKGEIVGKGGDAIVYADKDDETKVLKMFTIPQLHEEVVHEVECFNTYYGKGSAEIIYSNNDISGIKMTRIQGEPVIYAENLPPHAEQAIYDMFDRLERNNILFVDTTETNVLYDRDTNRFNPIDISSYNLKHTDSKDRQDSIIESYICGKSYLINTVLNKIE</sequence>
<protein>
    <submittedName>
        <fullName evidence="2">Chimeric type III secretion system effector protein</fullName>
    </submittedName>
</protein>
<proteinExistence type="predicted"/>
<feature type="domain" description="Kinase OspG kinase" evidence="1">
    <location>
        <begin position="270"/>
        <end position="405"/>
    </location>
</feature>
<organism evidence="2 3">
    <name type="scientific">Salmonella bongori (strain ATCC 43975 / DSM 13772 / NCTC 12419)</name>
    <dbReference type="NCBI Taxonomy" id="218493"/>
    <lineage>
        <taxon>Bacteria</taxon>
        <taxon>Pseudomonadati</taxon>
        <taxon>Pseudomonadota</taxon>
        <taxon>Gammaproteobacteria</taxon>
        <taxon>Enterobacterales</taxon>
        <taxon>Enterobacteriaceae</taxon>
        <taxon>Salmonella</taxon>
    </lineage>
</organism>